<sequence length="280" mass="32435">DVVTDQNRELFGETYDKDVRQTVKLTVDNRYVVPYNPFLLLKYGSHHNLEYIGPNCCEDYVTKYVAKGCDMAYVQLHERDEGGNTIVDYDEITHTFKVRYMTAQEAMWRILKYPIIKLSHIVHAIYIHGVEGRAVVFQEGEEEQAAEGLAERKDSKQEAFLKLCAAGDDAIALAKTLLELPQTHWFYAKEGRWILRERHLEKIIVRFGTVLPSNRERYAMRLIFQHRKGPTSYEDMRTVNGTTYDTFVATAQAMGLMASDRIWHQSMAEACAEIKSKIRR</sequence>
<name>A0A1I7Z298_9BILA</name>
<reference evidence="2" key="1">
    <citation type="submission" date="2016-11" db="UniProtKB">
        <authorList>
            <consortium name="WormBaseParasite"/>
        </authorList>
    </citation>
    <scope>IDENTIFICATION</scope>
</reference>
<dbReference type="AlphaFoldDB" id="A0A1I7Z298"/>
<protein>
    <submittedName>
        <fullName evidence="2">FERM domain-containing protein</fullName>
    </submittedName>
</protein>
<dbReference type="WBParaSite" id="L893_g2204.t1">
    <property type="protein sequence ID" value="L893_g2204.t1"/>
    <property type="gene ID" value="L893_g2204"/>
</dbReference>
<evidence type="ECO:0000313" key="2">
    <source>
        <dbReference type="WBParaSite" id="L893_g2204.t1"/>
    </source>
</evidence>
<accession>A0A1I7Z298</accession>
<dbReference type="PANTHER" id="PTHR10492">
    <property type="match status" value="1"/>
</dbReference>
<keyword evidence="1" id="KW-1185">Reference proteome</keyword>
<proteinExistence type="predicted"/>
<dbReference type="Proteomes" id="UP000095287">
    <property type="component" value="Unplaced"/>
</dbReference>
<evidence type="ECO:0000313" key="1">
    <source>
        <dbReference type="Proteomes" id="UP000095287"/>
    </source>
</evidence>
<organism evidence="1 2">
    <name type="scientific">Steinernema glaseri</name>
    <dbReference type="NCBI Taxonomy" id="37863"/>
    <lineage>
        <taxon>Eukaryota</taxon>
        <taxon>Metazoa</taxon>
        <taxon>Ecdysozoa</taxon>
        <taxon>Nematoda</taxon>
        <taxon>Chromadorea</taxon>
        <taxon>Rhabditida</taxon>
        <taxon>Tylenchina</taxon>
        <taxon>Panagrolaimomorpha</taxon>
        <taxon>Strongyloidoidea</taxon>
        <taxon>Steinernematidae</taxon>
        <taxon>Steinernema</taxon>
    </lineage>
</organism>
<dbReference type="PANTHER" id="PTHR10492:SF57">
    <property type="entry name" value="ATP-DEPENDENT DNA HELICASE"/>
    <property type="match status" value="1"/>
</dbReference>